<proteinExistence type="predicted"/>
<dbReference type="PANTHER" id="PTHR43415:SF3">
    <property type="entry name" value="GNAT-FAMILY ACETYLTRANSFERASE"/>
    <property type="match status" value="1"/>
</dbReference>
<accession>A0ABS3APW1</accession>
<name>A0ABS3APW1_9BACT</name>
<dbReference type="CDD" id="cd04301">
    <property type="entry name" value="NAT_SF"/>
    <property type="match status" value="1"/>
</dbReference>
<sequence length="165" mass="19460">MKKEDSIHIRYTTPEDGPYLTKWLAEPGVLQGFAMGDPPEVEDSIKRWIGFSRYKCSLTADWQGTPCGIATLWLMPFRKLRHQCQFGMIVDQQYRRKGIGSQLLNNLLHLAKDYFGIEVIHLEMYENNEAIHLYEKFGFKEFGRQKKFLKDEGDYYGRILMEREL</sequence>
<evidence type="ECO:0000313" key="3">
    <source>
        <dbReference type="Proteomes" id="UP000722121"/>
    </source>
</evidence>
<dbReference type="Proteomes" id="UP000722121">
    <property type="component" value="Unassembled WGS sequence"/>
</dbReference>
<protein>
    <submittedName>
        <fullName evidence="2">GNAT family N-acetyltransferase</fullName>
    </submittedName>
</protein>
<dbReference type="InterPro" id="IPR000182">
    <property type="entry name" value="GNAT_dom"/>
</dbReference>
<comment type="caution">
    <text evidence="2">The sequence shown here is derived from an EMBL/GenBank/DDBJ whole genome shotgun (WGS) entry which is preliminary data.</text>
</comment>
<keyword evidence="3" id="KW-1185">Reference proteome</keyword>
<evidence type="ECO:0000313" key="2">
    <source>
        <dbReference type="EMBL" id="MBN4066731.1"/>
    </source>
</evidence>
<evidence type="ECO:0000259" key="1">
    <source>
        <dbReference type="PROSITE" id="PS51186"/>
    </source>
</evidence>
<dbReference type="InterPro" id="IPR016181">
    <property type="entry name" value="Acyl_CoA_acyltransferase"/>
</dbReference>
<dbReference type="Pfam" id="PF00583">
    <property type="entry name" value="Acetyltransf_1"/>
    <property type="match status" value="1"/>
</dbReference>
<gene>
    <name evidence="2" type="ORF">JYU14_01450</name>
</gene>
<organism evidence="2 3">
    <name type="scientific">Simkania negevensis</name>
    <dbReference type="NCBI Taxonomy" id="83561"/>
    <lineage>
        <taxon>Bacteria</taxon>
        <taxon>Pseudomonadati</taxon>
        <taxon>Chlamydiota</taxon>
        <taxon>Chlamydiia</taxon>
        <taxon>Parachlamydiales</taxon>
        <taxon>Simkaniaceae</taxon>
        <taxon>Simkania</taxon>
    </lineage>
</organism>
<feature type="domain" description="N-acetyltransferase" evidence="1">
    <location>
        <begin position="7"/>
        <end position="162"/>
    </location>
</feature>
<dbReference type="SUPFAM" id="SSF55729">
    <property type="entry name" value="Acyl-CoA N-acyltransferases (Nat)"/>
    <property type="match status" value="1"/>
</dbReference>
<dbReference type="PANTHER" id="PTHR43415">
    <property type="entry name" value="SPERMIDINE N(1)-ACETYLTRANSFERASE"/>
    <property type="match status" value="1"/>
</dbReference>
<dbReference type="PROSITE" id="PS51186">
    <property type="entry name" value="GNAT"/>
    <property type="match status" value="1"/>
</dbReference>
<dbReference type="Gene3D" id="3.40.630.30">
    <property type="match status" value="1"/>
</dbReference>
<reference evidence="2 3" key="1">
    <citation type="submission" date="2021-02" db="EMBL/GenBank/DDBJ databases">
        <title>Activity-based single-cell genomes from oceanic crustal fluid captures similar information to metagenomic and metatranscriptomic surveys with orders of magnitude less sampling.</title>
        <authorList>
            <person name="D'Angelo T.S."/>
            <person name="Orcutt B.N."/>
        </authorList>
    </citation>
    <scope>NUCLEOTIDE SEQUENCE [LARGE SCALE GENOMIC DNA]</scope>
    <source>
        <strain evidence="2">AH-315-G07</strain>
    </source>
</reference>
<dbReference type="EMBL" id="JAFITR010000019">
    <property type="protein sequence ID" value="MBN4066731.1"/>
    <property type="molecule type" value="Genomic_DNA"/>
</dbReference>